<dbReference type="PROSITE" id="PS50067">
    <property type="entry name" value="KINESIN_MOTOR_2"/>
    <property type="match status" value="1"/>
</dbReference>
<dbReference type="PRINTS" id="PR00380">
    <property type="entry name" value="KINESINHEAVY"/>
</dbReference>
<dbReference type="InterPro" id="IPR032466">
    <property type="entry name" value="Metal_Hydrolase"/>
</dbReference>
<feature type="compositionally biased region" description="Low complexity" evidence="2">
    <location>
        <begin position="1331"/>
        <end position="1344"/>
    </location>
</feature>
<dbReference type="InterPro" id="IPR036961">
    <property type="entry name" value="Kinesin_motor_dom_sf"/>
</dbReference>
<dbReference type="InterPro" id="IPR027640">
    <property type="entry name" value="Kinesin-like_fam"/>
</dbReference>
<evidence type="ECO:0000256" key="2">
    <source>
        <dbReference type="SAM" id="MobiDB-lite"/>
    </source>
</evidence>
<dbReference type="Proteomes" id="UP000601435">
    <property type="component" value="Unassembled WGS sequence"/>
</dbReference>
<evidence type="ECO:0000313" key="5">
    <source>
        <dbReference type="Proteomes" id="UP000601435"/>
    </source>
</evidence>
<gene>
    <name evidence="4" type="primary">KIN13B</name>
    <name evidence="4" type="ORF">SNEC2469_LOCUS4331</name>
</gene>
<dbReference type="PANTHER" id="PTHR24115">
    <property type="entry name" value="KINESIN-RELATED"/>
    <property type="match status" value="1"/>
</dbReference>
<keyword evidence="1" id="KW-0067">ATP-binding</keyword>
<dbReference type="GO" id="GO:0005871">
    <property type="term" value="C:kinesin complex"/>
    <property type="evidence" value="ECO:0007669"/>
    <property type="project" value="TreeGrafter"/>
</dbReference>
<dbReference type="Gene3D" id="3.40.850.10">
    <property type="entry name" value="Kinesin motor domain"/>
    <property type="match status" value="1"/>
</dbReference>
<dbReference type="EMBL" id="CAJNJA010008828">
    <property type="protein sequence ID" value="CAE7240808.1"/>
    <property type="molecule type" value="Genomic_DNA"/>
</dbReference>
<evidence type="ECO:0000259" key="3">
    <source>
        <dbReference type="PROSITE" id="PS50067"/>
    </source>
</evidence>
<dbReference type="InterPro" id="IPR001752">
    <property type="entry name" value="Kinesin_motor_dom"/>
</dbReference>
<comment type="caution">
    <text evidence="4">The sequence shown here is derived from an EMBL/GenBank/DDBJ whole genome shotgun (WGS) entry which is preliminary data.</text>
</comment>
<dbReference type="SMART" id="SM00129">
    <property type="entry name" value="KISc"/>
    <property type="match status" value="1"/>
</dbReference>
<keyword evidence="5" id="KW-1185">Reference proteome</keyword>
<organism evidence="4 5">
    <name type="scientific">Symbiodinium necroappetens</name>
    <dbReference type="NCBI Taxonomy" id="1628268"/>
    <lineage>
        <taxon>Eukaryota</taxon>
        <taxon>Sar</taxon>
        <taxon>Alveolata</taxon>
        <taxon>Dinophyceae</taxon>
        <taxon>Suessiales</taxon>
        <taxon>Symbiodiniaceae</taxon>
        <taxon>Symbiodinium</taxon>
    </lineage>
</organism>
<protein>
    <submittedName>
        <fullName evidence="4">KIN13B protein</fullName>
    </submittedName>
</protein>
<accession>A0A812L846</accession>
<dbReference type="SUPFAM" id="SSF47769">
    <property type="entry name" value="SAM/Pointed domain"/>
    <property type="match status" value="1"/>
</dbReference>
<feature type="region of interest" description="Disordered" evidence="2">
    <location>
        <begin position="346"/>
        <end position="406"/>
    </location>
</feature>
<keyword evidence="1" id="KW-0547">Nucleotide-binding</keyword>
<feature type="compositionally biased region" description="Polar residues" evidence="2">
    <location>
        <begin position="214"/>
        <end position="227"/>
    </location>
</feature>
<feature type="region of interest" description="Disordered" evidence="2">
    <location>
        <begin position="1331"/>
        <end position="1367"/>
    </location>
</feature>
<dbReference type="Gene3D" id="1.10.150.50">
    <property type="entry name" value="Transcription Factor, Ets-1"/>
    <property type="match status" value="1"/>
</dbReference>
<dbReference type="SUPFAM" id="SSF52540">
    <property type="entry name" value="P-loop containing nucleoside triphosphate hydrolases"/>
    <property type="match status" value="1"/>
</dbReference>
<dbReference type="GO" id="GO:0007018">
    <property type="term" value="P:microtubule-based movement"/>
    <property type="evidence" value="ECO:0007669"/>
    <property type="project" value="InterPro"/>
</dbReference>
<feature type="compositionally biased region" description="Basic and acidic residues" evidence="2">
    <location>
        <begin position="1345"/>
        <end position="1367"/>
    </location>
</feature>
<comment type="similarity">
    <text evidence="1">Belongs to the TRAFAC class myosin-kinesin ATPase superfamily. Kinesin family.</text>
</comment>
<dbReference type="GO" id="GO:0005819">
    <property type="term" value="C:spindle"/>
    <property type="evidence" value="ECO:0007669"/>
    <property type="project" value="TreeGrafter"/>
</dbReference>
<feature type="binding site" evidence="1">
    <location>
        <begin position="555"/>
        <end position="562"/>
    </location>
    <ligand>
        <name>ATP</name>
        <dbReference type="ChEBI" id="CHEBI:30616"/>
    </ligand>
</feature>
<dbReference type="GO" id="GO:0008017">
    <property type="term" value="F:microtubule binding"/>
    <property type="evidence" value="ECO:0007669"/>
    <property type="project" value="InterPro"/>
</dbReference>
<sequence>MGCGASASQAVWPKRVGKRASHQYPDADPELQALLDKHGLSTQMESLQRLGVTRPGHITDLLVTDLEEAGLSRVQIRQLQRDVARVPAASTSSESPEVSPCGIQRPRFDDVAAPPKESAASHDGEQPCSAAMVSERSPAEPSQPFRQLKSSICGDCPETELEKIPGLDASAVEQSKPWSADGDDRMGRNVGQAAPKEKTPTHQSCGKPPLYKNTAPNPQSPSVSPEQHFSPATAATASRPDSRETQGTPSLPHSIGDDEEVVPHDSVGDVETAELTDLEFDVTLLPEVASSSLKQSLVQDAFAPASPAMAPPVRPQAFGAGPQPQVNRDALAPKLPVALRERLAAREEGLREKRQNRQSERSDEPMERPGPRTRSPPGRLRSASEGPSVQRAQARGRPASVGAAGRQMFDKNELRAFHRDLFMEAIDKYQAKIPTSVQEPVEGMLLPTGQSQSSAKAKPVQVYARKRPLFSEEVAKRNDFDVLHIIPGPGTPSQLVLHNCLFQADLRTPMVHHLRFAFDQVFSQSAEDEEVYKVCAANLVSAARRGQASTVLMFGQTGSGKTHTMRAIETLAAEDLFRGESKLSIGFVELRGSRCFDLQVPNLPELKLREVREAAGNFFVAEGAAEIFPENVEAACAALQAARQRRATFVTQANDESSRSHAVCTIRILDTGGCLTLVDCAGTERRKDSANHCRERQHEGAEINASLYALKECIRFMSARQRIPPHAFRASALTKLLARCLSRLNTSFLSVICTLAPAASDTEHTLSTLRTGAALRVKAACGTEREVLPSVSVKNRDLHPRQWSPHEVRNWLCQVENGIFSDVCAALPAEFTGQMLVRLTEAHCARLCGSPVRGQLLFELLHESMRNSKLNSSWQAAALKQCHVFEMPCSSSRPTCSARSLCWIFVVLLGAGPRVAGELACGDGACAAPEDPDASTLVQLEHASSRAVMSGLGLQAGARVTSPTLTLADFQKESASCYERGPEPEHSWAVVDSHLHARPFGGPPVPFADLLGRLRRAGILFTTLYGIGQRLPIDSACTYYLDCPGVNITPSMKNDFFNAQSVLDNAKILSDSPVGPVITLSMSFFDLHNVDEILYKMKLLQGEFPSMFKWVGEINLVKQALWPNNQGLPVPLESIKTWGPFMAELRKQDIPLSLHADLGDDTDGQKFLPLMDEVLRLYPKNKIIWMHLAGLSRQLDPKLSASLLQRPTSIEDHVELIESRLKKFPKLMIDLSWDVLYDEIYNSAAEEKPYIKLINDFPTRFLSGSDHVAAAVKTEEVYRQELNKTSEIYRHLSDDAFRRIALGQNFFDVAGLGYTAPKICESRAKAALPAQQAARKQAKQAAPLKHADKQQAQVKGKEAQHSDHVKQVQRAEKVRLLQTSPSVSLQDFTEHSTTCYDRVATDEWPVVDAHLHARPFGGPPVPFDQLIERLRRAGILFANLYGIGQRLPISSNCTYYLDCPGTPIRPSLKNDFFNAQSILDNYHTLSSNPLGPVLTPSISFFDLHADAEDNLKKLKLLQQEFPGMFRWAGEINVVKQALWKNDQGLPVDVSSIKSWKPLMDELQRQDIPMALHSDLGNQSNGLMFLNLMDEILKWYPKNKIVWVHMAGLSKQLDPKLALIQLPLMAPLTIQHHVQLIEDRLEKHPNLFIDLSWDVLYDEIYDNSSEERRYVDLLNAYPTRFLSGTDHVAAASKPEAAYRDELAKTSVIYRELTDEAFRNTALGGTYFRLAHLPYRPPPICGLAASAVPGLLVAMALLQAATWF</sequence>
<evidence type="ECO:0000313" key="4">
    <source>
        <dbReference type="EMBL" id="CAE7240808.1"/>
    </source>
</evidence>
<dbReference type="GO" id="GO:0005874">
    <property type="term" value="C:microtubule"/>
    <property type="evidence" value="ECO:0007669"/>
    <property type="project" value="TreeGrafter"/>
</dbReference>
<feature type="region of interest" description="Disordered" evidence="2">
    <location>
        <begin position="164"/>
        <end position="272"/>
    </location>
</feature>
<dbReference type="InterPro" id="IPR027417">
    <property type="entry name" value="P-loop_NTPase"/>
</dbReference>
<feature type="compositionally biased region" description="Basic and acidic residues" evidence="2">
    <location>
        <begin position="346"/>
        <end position="370"/>
    </location>
</feature>
<dbReference type="GO" id="GO:0016887">
    <property type="term" value="F:ATP hydrolysis activity"/>
    <property type="evidence" value="ECO:0007669"/>
    <property type="project" value="TreeGrafter"/>
</dbReference>
<feature type="domain" description="Kinesin motor" evidence="3">
    <location>
        <begin position="459"/>
        <end position="778"/>
    </location>
</feature>
<dbReference type="OrthoDB" id="3176171at2759"/>
<feature type="region of interest" description="Disordered" evidence="2">
    <location>
        <begin position="305"/>
        <end position="330"/>
    </location>
</feature>
<dbReference type="GO" id="GO:0003777">
    <property type="term" value="F:microtubule motor activity"/>
    <property type="evidence" value="ECO:0007669"/>
    <property type="project" value="InterPro"/>
</dbReference>
<name>A0A812L846_9DINO</name>
<dbReference type="SUPFAM" id="SSF51556">
    <property type="entry name" value="Metallo-dependent hydrolases"/>
    <property type="match status" value="2"/>
</dbReference>
<keyword evidence="1" id="KW-0505">Motor protein</keyword>
<dbReference type="PANTHER" id="PTHR24115:SF0">
    <property type="entry name" value="FI21273P1-RELATED"/>
    <property type="match status" value="1"/>
</dbReference>
<evidence type="ECO:0000256" key="1">
    <source>
        <dbReference type="PROSITE-ProRule" id="PRU00283"/>
    </source>
</evidence>
<proteinExistence type="inferred from homology"/>
<feature type="region of interest" description="Disordered" evidence="2">
    <location>
        <begin position="87"/>
        <end position="151"/>
    </location>
</feature>
<dbReference type="GO" id="GO:0005524">
    <property type="term" value="F:ATP binding"/>
    <property type="evidence" value="ECO:0007669"/>
    <property type="project" value="UniProtKB-UniRule"/>
</dbReference>
<reference evidence="4" key="1">
    <citation type="submission" date="2021-02" db="EMBL/GenBank/DDBJ databases">
        <authorList>
            <person name="Dougan E. K."/>
            <person name="Rhodes N."/>
            <person name="Thang M."/>
            <person name="Chan C."/>
        </authorList>
    </citation>
    <scope>NUCLEOTIDE SEQUENCE</scope>
</reference>
<dbReference type="Gene3D" id="3.20.20.140">
    <property type="entry name" value="Metal-dependent hydrolases"/>
    <property type="match status" value="2"/>
</dbReference>
<dbReference type="InterPro" id="IPR013761">
    <property type="entry name" value="SAM/pointed_sf"/>
</dbReference>
<feature type="region of interest" description="Disordered" evidence="2">
    <location>
        <begin position="1"/>
        <end position="23"/>
    </location>
</feature>
<dbReference type="Pfam" id="PF00225">
    <property type="entry name" value="Kinesin"/>
    <property type="match status" value="1"/>
</dbReference>
<feature type="compositionally biased region" description="Low complexity" evidence="2">
    <location>
        <begin position="372"/>
        <end position="381"/>
    </location>
</feature>